<dbReference type="HOGENOM" id="CLU_114919_0_0_14"/>
<dbReference type="EMBL" id="CP002808">
    <property type="protein sequence ID" value="AEG73132.1"/>
    <property type="molecule type" value="Genomic_DNA"/>
</dbReference>
<organism evidence="1 2">
    <name type="scientific">Mycoplasma haemofelis (strain Ohio2)</name>
    <dbReference type="NCBI Taxonomy" id="859194"/>
    <lineage>
        <taxon>Bacteria</taxon>
        <taxon>Bacillati</taxon>
        <taxon>Mycoplasmatota</taxon>
        <taxon>Mollicutes</taxon>
        <taxon>Mycoplasmataceae</taxon>
        <taxon>Mycoplasma</taxon>
    </lineage>
</organism>
<protein>
    <submittedName>
        <fullName evidence="1">Uncharacterized protein</fullName>
    </submittedName>
</protein>
<evidence type="ECO:0000313" key="1">
    <source>
        <dbReference type="EMBL" id="AEG73132.1"/>
    </source>
</evidence>
<name>F6FIT4_MYCHI</name>
<evidence type="ECO:0000313" key="2">
    <source>
        <dbReference type="Proteomes" id="UP000007952"/>
    </source>
</evidence>
<reference evidence="1 2" key="1">
    <citation type="journal article" date="2011" name="J. Bacteriol.">
        <title>Complete genome sequences of two hemotropic Mycoplasmas, Mycoplasma haemofelis strain Ohio2 and Mycoplasma suis strain Illinois.</title>
        <authorList>
            <person name="Messick J.B."/>
            <person name="Santos A.P."/>
            <person name="Guimaraes A.M."/>
        </authorList>
    </citation>
    <scope>NUCLEOTIDE SEQUENCE [LARGE SCALE GENOMIC DNA]</scope>
    <source>
        <strain evidence="1 2">Ohio2</strain>
    </source>
</reference>
<dbReference type="AlphaFoldDB" id="F6FIT4"/>
<sequence length="203" mass="22718">MNKFLASVAGAGGVGTAGALGYGIHDGWFSSESQTSFKSRINKEERVILDEAHASVWKQLLTEYKDKSKAKHLIKGIGQDSPTEQEFKNWCSGKHESTSVDESEFNSYVSWCTRENLITKLKGKSKNWNHSTENSGWAKAKSSYNSNETEDIRIPAESGNEKIAKDAITEEQLKNYCKKASSMPFVSDTDVDFKRSEKWCVSQ</sequence>
<gene>
    <name evidence="1" type="ordered locus">MHF_0868</name>
</gene>
<dbReference type="STRING" id="859194.MHF_0868"/>
<dbReference type="KEGG" id="mhf:MHF_0868"/>
<dbReference type="BioCyc" id="MHAE859194:G1GR7-868-MONOMER"/>
<dbReference type="Proteomes" id="UP000007952">
    <property type="component" value="Chromosome"/>
</dbReference>
<reference key="2">
    <citation type="submission" date="2011-05" db="EMBL/GenBank/DDBJ databases">
        <title>The Genome of Mycoplasma haemofelis Strain Ohio2, a pathogenic hemoplasma of the cat.</title>
        <authorList>
            <person name="Santos A.P."/>
            <person name="Guimaraes A.M.S."/>
            <person name="SanMiguel P.J."/>
            <person name="Martin S.W."/>
            <person name="Messick J.B."/>
        </authorList>
    </citation>
    <scope>NUCLEOTIDE SEQUENCE</scope>
    <source>
        <strain>Ohio2</strain>
    </source>
</reference>
<accession>F6FIT4</accession>
<proteinExistence type="predicted"/>